<reference evidence="1" key="1">
    <citation type="submission" date="2020-05" db="EMBL/GenBank/DDBJ databases">
        <authorList>
            <person name="Chiriac C."/>
            <person name="Salcher M."/>
            <person name="Ghai R."/>
            <person name="Kavagutti S V."/>
        </authorList>
    </citation>
    <scope>NUCLEOTIDE SEQUENCE</scope>
</reference>
<protein>
    <submittedName>
        <fullName evidence="1">Unannotated protein</fullName>
    </submittedName>
</protein>
<name>A0A6J7UST6_9ZZZZ</name>
<evidence type="ECO:0000313" key="1">
    <source>
        <dbReference type="EMBL" id="CAB5069414.1"/>
    </source>
</evidence>
<accession>A0A6J7UST6</accession>
<gene>
    <name evidence="1" type="ORF">UFOPK4354_02073</name>
</gene>
<dbReference type="EMBL" id="CAFBQW010000349">
    <property type="protein sequence ID" value="CAB5069414.1"/>
    <property type="molecule type" value="Genomic_DNA"/>
</dbReference>
<dbReference type="AlphaFoldDB" id="A0A6J7UST6"/>
<organism evidence="1">
    <name type="scientific">freshwater metagenome</name>
    <dbReference type="NCBI Taxonomy" id="449393"/>
    <lineage>
        <taxon>unclassified sequences</taxon>
        <taxon>metagenomes</taxon>
        <taxon>ecological metagenomes</taxon>
    </lineage>
</organism>
<proteinExistence type="predicted"/>
<sequence>MTSAMIVIERTRNPLANRPAATELNAIAAMTAARNTDGSPRVTIANRASKSTPKKI</sequence>